<accession>K6W1Q6</accession>
<comment type="caution">
    <text evidence="1">The sequence shown here is derived from an EMBL/GenBank/DDBJ whole genome shotgun (WGS) entry which is preliminary data.</text>
</comment>
<dbReference type="Proteomes" id="UP000008363">
    <property type="component" value="Unassembled WGS sequence"/>
</dbReference>
<evidence type="ECO:0008006" key="3">
    <source>
        <dbReference type="Google" id="ProtNLM"/>
    </source>
</evidence>
<dbReference type="STRING" id="1108045.GORHZ_206_00030"/>
<proteinExistence type="predicted"/>
<evidence type="ECO:0000313" key="1">
    <source>
        <dbReference type="EMBL" id="GAB93100.1"/>
    </source>
</evidence>
<reference evidence="1 2" key="1">
    <citation type="submission" date="2012-08" db="EMBL/GenBank/DDBJ databases">
        <title>Whole genome shotgun sequence of Gordonia rhizosphera NBRC 16068.</title>
        <authorList>
            <person name="Takarada H."/>
            <person name="Isaki S."/>
            <person name="Hosoyama A."/>
            <person name="Tsuchikane K."/>
            <person name="Katsumata H."/>
            <person name="Baba S."/>
            <person name="Ohji S."/>
            <person name="Yamazaki S."/>
            <person name="Fujita N."/>
        </authorList>
    </citation>
    <scope>NUCLEOTIDE SEQUENCE [LARGE SCALE GENOMIC DNA]</scope>
    <source>
        <strain evidence="1 2">NBRC 16068</strain>
    </source>
</reference>
<sequence length="106" mass="11598">MAVMMAELLEDIRRRAEATPRLVAVRLGEEVVSYGALHESITSYEAVMDRHGMSQEAAFHAGLMHCVPALTQIEGVAERNRVTSEIVAWLGRGIDGGEGRHLRAVS</sequence>
<keyword evidence="2" id="KW-1185">Reference proteome</keyword>
<evidence type="ECO:0000313" key="2">
    <source>
        <dbReference type="Proteomes" id="UP000008363"/>
    </source>
</evidence>
<dbReference type="EMBL" id="BAHC01000206">
    <property type="protein sequence ID" value="GAB93100.1"/>
    <property type="molecule type" value="Genomic_DNA"/>
</dbReference>
<protein>
    <recommendedName>
        <fullName evidence="3">Non-ribosomal peptide synthetase</fullName>
    </recommendedName>
</protein>
<gene>
    <name evidence="1" type="ORF">GORHZ_206_00030</name>
</gene>
<dbReference type="eggNOG" id="COG0318">
    <property type="taxonomic scope" value="Bacteria"/>
</dbReference>
<dbReference type="AlphaFoldDB" id="K6W1Q6"/>
<organism evidence="1 2">
    <name type="scientific">Gordonia rhizosphera NBRC 16068</name>
    <dbReference type="NCBI Taxonomy" id="1108045"/>
    <lineage>
        <taxon>Bacteria</taxon>
        <taxon>Bacillati</taxon>
        <taxon>Actinomycetota</taxon>
        <taxon>Actinomycetes</taxon>
        <taxon>Mycobacteriales</taxon>
        <taxon>Gordoniaceae</taxon>
        <taxon>Gordonia</taxon>
    </lineage>
</organism>
<name>K6W1Q6_9ACTN</name>